<dbReference type="Gene3D" id="3.20.20.70">
    <property type="entry name" value="Aldolase class I"/>
    <property type="match status" value="1"/>
</dbReference>
<dbReference type="CDD" id="cd03673">
    <property type="entry name" value="NUDIX_Ap6A_hydrolase"/>
    <property type="match status" value="1"/>
</dbReference>
<dbReference type="FunFam" id="3.20.20.70:FF:000044">
    <property type="entry name" value="Deoxyribose-phosphate aldolase"/>
    <property type="match status" value="1"/>
</dbReference>
<dbReference type="SUPFAM" id="SSF51569">
    <property type="entry name" value="Aldolase"/>
    <property type="match status" value="1"/>
</dbReference>
<dbReference type="PROSITE" id="PS00893">
    <property type="entry name" value="NUDIX_BOX"/>
    <property type="match status" value="1"/>
</dbReference>
<comment type="similarity">
    <text evidence="1 8">Belongs to the DeoC/FbaB aldolase family. DeoC type 1 subfamily.</text>
</comment>
<feature type="domain" description="Nudix hydrolase" evidence="9">
    <location>
        <begin position="7"/>
        <end position="136"/>
    </location>
</feature>
<dbReference type="InterPro" id="IPR028581">
    <property type="entry name" value="DeoC_typeI"/>
</dbReference>
<dbReference type="InterPro" id="IPR000086">
    <property type="entry name" value="NUDIX_hydrolase_dom"/>
</dbReference>
<dbReference type="RefSeq" id="WP_206655482.1">
    <property type="nucleotide sequence ID" value="NZ_CP071182.1"/>
</dbReference>
<keyword evidence="11" id="KW-1185">Reference proteome</keyword>
<dbReference type="SUPFAM" id="SSF55811">
    <property type="entry name" value="Nudix"/>
    <property type="match status" value="1"/>
</dbReference>
<dbReference type="GO" id="GO:0004139">
    <property type="term" value="F:deoxyribose-phosphate aldolase activity"/>
    <property type="evidence" value="ECO:0007669"/>
    <property type="project" value="UniProtKB-UniRule"/>
</dbReference>
<feature type="active site" description="Proton donor/acceptor" evidence="8">
    <location>
        <position position="304"/>
    </location>
</feature>
<dbReference type="Proteomes" id="UP000663505">
    <property type="component" value="Chromosome"/>
</dbReference>
<evidence type="ECO:0000259" key="9">
    <source>
        <dbReference type="PROSITE" id="PS51462"/>
    </source>
</evidence>
<evidence type="ECO:0000256" key="6">
    <source>
        <dbReference type="ARBA" id="ARBA00048791"/>
    </source>
</evidence>
<keyword evidence="2 8" id="KW-0963">Cytoplasm</keyword>
<dbReference type="GO" id="GO:0006018">
    <property type="term" value="P:2-deoxyribose 1-phosphate catabolic process"/>
    <property type="evidence" value="ECO:0007669"/>
    <property type="project" value="UniProtKB-UniRule"/>
</dbReference>
<evidence type="ECO:0000313" key="11">
    <source>
        <dbReference type="Proteomes" id="UP000663505"/>
    </source>
</evidence>
<dbReference type="SMART" id="SM01133">
    <property type="entry name" value="DeoC"/>
    <property type="match status" value="1"/>
</dbReference>
<keyword evidence="3" id="KW-0378">Hydrolase</keyword>
<evidence type="ECO:0000256" key="3">
    <source>
        <dbReference type="ARBA" id="ARBA00022801"/>
    </source>
</evidence>
<keyword evidence="4 8" id="KW-0456">Lyase</keyword>
<dbReference type="InterPro" id="IPR011343">
    <property type="entry name" value="DeoC"/>
</dbReference>
<keyword evidence="5 8" id="KW-0704">Schiff base</keyword>
<dbReference type="InterPro" id="IPR015797">
    <property type="entry name" value="NUDIX_hydrolase-like_dom_sf"/>
</dbReference>
<evidence type="ECO:0000256" key="5">
    <source>
        <dbReference type="ARBA" id="ARBA00023270"/>
    </source>
</evidence>
<comment type="catalytic activity">
    <reaction evidence="6 8">
        <text>2-deoxy-D-ribose 5-phosphate = D-glyceraldehyde 3-phosphate + acetaldehyde</text>
        <dbReference type="Rhea" id="RHEA:12821"/>
        <dbReference type="ChEBI" id="CHEBI:15343"/>
        <dbReference type="ChEBI" id="CHEBI:59776"/>
        <dbReference type="ChEBI" id="CHEBI:62877"/>
        <dbReference type="EC" id="4.1.2.4"/>
    </reaction>
</comment>
<evidence type="ECO:0000256" key="2">
    <source>
        <dbReference type="ARBA" id="ARBA00022490"/>
    </source>
</evidence>
<comment type="function">
    <text evidence="7 8">Catalyzes a reversible aldol reaction between acetaldehyde and D-glyceraldehyde 3-phosphate to generate 2-deoxy-D-ribose 5-phosphate.</text>
</comment>
<evidence type="ECO:0000256" key="4">
    <source>
        <dbReference type="ARBA" id="ARBA00023239"/>
    </source>
</evidence>
<dbReference type="GO" id="GO:0009264">
    <property type="term" value="P:deoxyribonucleotide catabolic process"/>
    <property type="evidence" value="ECO:0007669"/>
    <property type="project" value="UniProtKB-UniRule"/>
</dbReference>
<dbReference type="CDD" id="cd00959">
    <property type="entry name" value="DeoC"/>
    <property type="match status" value="1"/>
</dbReference>
<name>A0A9X7Z595_9BACL</name>
<dbReference type="EC" id="4.1.2.4" evidence="8"/>
<dbReference type="InterPro" id="IPR002915">
    <property type="entry name" value="DeoC/FbaB/LacD_aldolase"/>
</dbReference>
<dbReference type="KEGG" id="afx:JZ786_16510"/>
<dbReference type="InterPro" id="IPR020084">
    <property type="entry name" value="NUDIX_hydrolase_CS"/>
</dbReference>
<evidence type="ECO:0000256" key="7">
    <source>
        <dbReference type="ARBA" id="ARBA00056337"/>
    </source>
</evidence>
<dbReference type="AlphaFoldDB" id="A0A9X7Z595"/>
<dbReference type="Pfam" id="PF01791">
    <property type="entry name" value="DeoC"/>
    <property type="match status" value="1"/>
</dbReference>
<dbReference type="InterPro" id="IPR020476">
    <property type="entry name" value="Nudix_hydrolase"/>
</dbReference>
<organism evidence="10 11">
    <name type="scientific">Alicyclobacillus mengziensis</name>
    <dbReference type="NCBI Taxonomy" id="2931921"/>
    <lineage>
        <taxon>Bacteria</taxon>
        <taxon>Bacillati</taxon>
        <taxon>Bacillota</taxon>
        <taxon>Bacilli</taxon>
        <taxon>Bacillales</taxon>
        <taxon>Alicyclobacillaceae</taxon>
        <taxon>Alicyclobacillus</taxon>
    </lineage>
</organism>
<dbReference type="PRINTS" id="PR00502">
    <property type="entry name" value="NUDIXFAMILY"/>
</dbReference>
<evidence type="ECO:0000256" key="1">
    <source>
        <dbReference type="ARBA" id="ARBA00010936"/>
    </source>
</evidence>
<dbReference type="GO" id="GO:0016787">
    <property type="term" value="F:hydrolase activity"/>
    <property type="evidence" value="ECO:0007669"/>
    <property type="project" value="UniProtKB-KW"/>
</dbReference>
<proteinExistence type="inferred from homology"/>
<evidence type="ECO:0000256" key="8">
    <source>
        <dbReference type="HAMAP-Rule" id="MF_00114"/>
    </source>
</evidence>
<gene>
    <name evidence="8 10" type="primary">deoC</name>
    <name evidence="10" type="ORF">JZ786_16510</name>
</gene>
<dbReference type="PANTHER" id="PTHR10889:SF1">
    <property type="entry name" value="DEOXYRIBOSE-PHOSPHATE ALDOLASE"/>
    <property type="match status" value="1"/>
</dbReference>
<dbReference type="PROSITE" id="PS51462">
    <property type="entry name" value="NUDIX"/>
    <property type="match status" value="1"/>
</dbReference>
<dbReference type="NCBIfam" id="TIGR00126">
    <property type="entry name" value="deoC"/>
    <property type="match status" value="1"/>
</dbReference>
<evidence type="ECO:0000313" key="10">
    <source>
        <dbReference type="EMBL" id="QSO46112.1"/>
    </source>
</evidence>
<reference evidence="10 11" key="1">
    <citation type="submission" date="2021-02" db="EMBL/GenBank/DDBJ databases">
        <title>Alicyclobacillus curvatus sp. nov. and Alicyclobacillus mengziensis sp. nov., two acidophilic bacteria isolated from acid mine drainage.</title>
        <authorList>
            <person name="Huang Y."/>
        </authorList>
    </citation>
    <scope>NUCLEOTIDE SEQUENCE [LARGE SCALE GENOMIC DNA]</scope>
    <source>
        <strain evidence="10 11">S30H14</strain>
    </source>
</reference>
<dbReference type="Pfam" id="PF00293">
    <property type="entry name" value="NUDIX"/>
    <property type="match status" value="1"/>
</dbReference>
<feature type="active site" description="Proton donor/acceptor" evidence="8">
    <location>
        <position position="397"/>
    </location>
</feature>
<dbReference type="PANTHER" id="PTHR10889">
    <property type="entry name" value="DEOXYRIBOSE-PHOSPHATE ALDOLASE"/>
    <property type="match status" value="1"/>
</dbReference>
<dbReference type="HAMAP" id="MF_00114">
    <property type="entry name" value="DeoC_type1"/>
    <property type="match status" value="1"/>
</dbReference>
<accession>A0A9X7Z595</accession>
<dbReference type="EMBL" id="CP071182">
    <property type="protein sequence ID" value="QSO46112.1"/>
    <property type="molecule type" value="Genomic_DNA"/>
</dbReference>
<dbReference type="Gene3D" id="3.90.79.10">
    <property type="entry name" value="Nucleoside Triphosphate Pyrophosphohydrolase"/>
    <property type="match status" value="1"/>
</dbReference>
<protein>
    <recommendedName>
        <fullName evidence="8">Deoxyribose-phosphate aldolase</fullName>
        <shortName evidence="8">DERA</shortName>
        <ecNumber evidence="8">4.1.2.4</ecNumber>
    </recommendedName>
    <alternativeName>
        <fullName evidence="8">2-deoxy-D-ribose 5-phosphate aldolase</fullName>
    </alternativeName>
    <alternativeName>
        <fullName evidence="8">Phosphodeoxyriboaldolase</fullName>
        <shortName evidence="8">Deoxyriboaldolase</shortName>
    </alternativeName>
</protein>
<dbReference type="InterPro" id="IPR013785">
    <property type="entry name" value="Aldolase_TIM"/>
</dbReference>
<comment type="pathway">
    <text evidence="8">Carbohydrate degradation; 2-deoxy-D-ribose 1-phosphate degradation; D-glyceraldehyde 3-phosphate and acetaldehyde from 2-deoxy-alpha-D-ribose 1-phosphate: step 2/2.</text>
</comment>
<dbReference type="GO" id="GO:0005737">
    <property type="term" value="C:cytoplasm"/>
    <property type="evidence" value="ECO:0007669"/>
    <property type="project" value="UniProtKB-SubCell"/>
</dbReference>
<dbReference type="GO" id="GO:0016052">
    <property type="term" value="P:carbohydrate catabolic process"/>
    <property type="evidence" value="ECO:0007669"/>
    <property type="project" value="TreeGrafter"/>
</dbReference>
<comment type="subcellular location">
    <subcellularLocation>
        <location evidence="8">Cytoplasm</location>
    </subcellularLocation>
</comment>
<sequence length="430" mass="46839">MKAKVDSERAAGGVVIRVRDGVRQVLLIDDAYGHVSFPKGHLEKGESWEDAAIREVREETGIEARILMPLSRMEYDVVRDDRHIRKQVRLFLMEEIDEQDDPVTQVEEITKAYFVPFAEAEGIHAQKGYPNWSFVLPKTAVLFDWHEQNLEQRFRHREADTSAAELDALWREAEPLVRRLIDVTRSELAVTAPDFLGSLPDPSFGQLPKHIDASAETLAAVIEHTLLKPEASCVSVLNLCEEALEHRFRAVCVNPQHADLVATTLSGSSTLPCVVVGFPLGATDVAALRAEAQAVVDAGAREVDMVIPIGSMREDDIFAVYQHVRAVTSVAEENQGVAVKAILEAHFLSYAQLAMASCVALAAGADFIKTSTGFAASGARIADVALMATIAGRRGVKAAGGVRSRMAAQNFLRYGASRLGTSSGVSLLRT</sequence>
<feature type="active site" description="Schiff-base intermediate with acetaldehyde" evidence="8">
    <location>
        <position position="369"/>
    </location>
</feature>